<feature type="compositionally biased region" description="Low complexity" evidence="1">
    <location>
        <begin position="424"/>
        <end position="439"/>
    </location>
</feature>
<comment type="caution">
    <text evidence="2">The sequence shown here is derived from an EMBL/GenBank/DDBJ whole genome shotgun (WGS) entry which is preliminary data.</text>
</comment>
<feature type="compositionally biased region" description="Low complexity" evidence="1">
    <location>
        <begin position="402"/>
        <end position="414"/>
    </location>
</feature>
<name>A0ABQ9XNE9_9EUKA</name>
<protein>
    <submittedName>
        <fullName evidence="2">Uncharacterized protein</fullName>
    </submittedName>
</protein>
<feature type="region of interest" description="Disordered" evidence="1">
    <location>
        <begin position="1"/>
        <end position="23"/>
    </location>
</feature>
<dbReference type="Proteomes" id="UP001281761">
    <property type="component" value="Unassembled WGS sequence"/>
</dbReference>
<feature type="compositionally biased region" description="Pro residues" evidence="1">
    <location>
        <begin position="440"/>
        <end position="458"/>
    </location>
</feature>
<proteinExistence type="predicted"/>
<feature type="compositionally biased region" description="Pro residues" evidence="1">
    <location>
        <begin position="377"/>
        <end position="401"/>
    </location>
</feature>
<sequence>MTAIDNKPDASSSTARSDMSSSQLPFSMDCSAFLNWREDADETIQEKAIVFQSLVATMMFQPAFDVSLEAKAAQFLESVRPEGRNSADAFLGTLASNSDKSSPDFVQSILVLISSASQAITTASIKMLDSLFDWCSAKFNLTLVNADLIPQLIDTLHPLSLSFTEAVDIHICLMNSINHSLWLATTDGLSKLETEDDDEDQAVYETVLQQVLVPSEMYIWHLCANSFSMIDEDQSMRFLKLLARLLQVSPVYQPIMDFVLDMPVVLAISSCLTFFEDEHSIWDFLNCMTKAQRDWNETEGEERQLWKTVLRMLRMEGFEDVDSLSPVSLDGRHTFRLHFPHSHTSQADTEGSEDIVAQVTAGLDPCSLATHTLPLPTASPSPPTPSHSPLPLPHHPHPPTPLCLSLTTHTLPLPSASPSPPTPSHSLCLSLTTHTLPLPSASPSPPTPSHSPLPLPHHPHPPTPLCLSLTTHTLPLPSAIPLSTLGVVCGGFCSFGAHPQYSHFNGWVLLCRDAEQNPSFGWLRMEGMEDRIELGWLSEERTLVFLTTSPECSQNTIVRTSTARHCSPSLLFLHQ</sequence>
<reference evidence="2 3" key="1">
    <citation type="journal article" date="2022" name="bioRxiv">
        <title>Genomics of Preaxostyla Flagellates Illuminates Evolutionary Transitions and the Path Towards Mitochondrial Loss.</title>
        <authorList>
            <person name="Novak L.V.F."/>
            <person name="Treitli S.C."/>
            <person name="Pyrih J."/>
            <person name="Halakuc P."/>
            <person name="Pipaliya S.V."/>
            <person name="Vacek V."/>
            <person name="Brzon O."/>
            <person name="Soukal P."/>
            <person name="Eme L."/>
            <person name="Dacks J.B."/>
            <person name="Karnkowska A."/>
            <person name="Elias M."/>
            <person name="Hampl V."/>
        </authorList>
    </citation>
    <scope>NUCLEOTIDE SEQUENCE [LARGE SCALE GENOMIC DNA]</scope>
    <source>
        <strain evidence="2">NAU3</strain>
        <tissue evidence="2">Gut</tissue>
    </source>
</reference>
<keyword evidence="3" id="KW-1185">Reference proteome</keyword>
<feature type="compositionally biased region" description="Low complexity" evidence="1">
    <location>
        <begin position="11"/>
        <end position="22"/>
    </location>
</feature>
<gene>
    <name evidence="2" type="ORF">BLNAU_11178</name>
</gene>
<accession>A0ABQ9XNE9</accession>
<organism evidence="2 3">
    <name type="scientific">Blattamonas nauphoetae</name>
    <dbReference type="NCBI Taxonomy" id="2049346"/>
    <lineage>
        <taxon>Eukaryota</taxon>
        <taxon>Metamonada</taxon>
        <taxon>Preaxostyla</taxon>
        <taxon>Oxymonadida</taxon>
        <taxon>Blattamonas</taxon>
    </lineage>
</organism>
<evidence type="ECO:0000313" key="3">
    <source>
        <dbReference type="Proteomes" id="UP001281761"/>
    </source>
</evidence>
<evidence type="ECO:0000256" key="1">
    <source>
        <dbReference type="SAM" id="MobiDB-lite"/>
    </source>
</evidence>
<dbReference type="EMBL" id="JARBJD010000085">
    <property type="protein sequence ID" value="KAK2953918.1"/>
    <property type="molecule type" value="Genomic_DNA"/>
</dbReference>
<feature type="region of interest" description="Disordered" evidence="1">
    <location>
        <begin position="368"/>
        <end position="458"/>
    </location>
</feature>
<evidence type="ECO:0000313" key="2">
    <source>
        <dbReference type="EMBL" id="KAK2953918.1"/>
    </source>
</evidence>